<evidence type="ECO:0000256" key="4">
    <source>
        <dbReference type="ARBA" id="ARBA00022475"/>
    </source>
</evidence>
<organism evidence="10 11">
    <name type="scientific">Oceanomicrobium pacificus</name>
    <dbReference type="NCBI Taxonomy" id="2692916"/>
    <lineage>
        <taxon>Bacteria</taxon>
        <taxon>Pseudomonadati</taxon>
        <taxon>Pseudomonadota</taxon>
        <taxon>Alphaproteobacteria</taxon>
        <taxon>Rhodobacterales</taxon>
        <taxon>Paracoccaceae</taxon>
        <taxon>Oceanomicrobium</taxon>
    </lineage>
</organism>
<evidence type="ECO:0000256" key="8">
    <source>
        <dbReference type="RuleBase" id="RU363032"/>
    </source>
</evidence>
<dbReference type="InterPro" id="IPR050809">
    <property type="entry name" value="UgpAE/MalFG_permease"/>
</dbReference>
<evidence type="ECO:0000313" key="10">
    <source>
        <dbReference type="EMBL" id="MXU65051.1"/>
    </source>
</evidence>
<dbReference type="AlphaFoldDB" id="A0A6B0U1T3"/>
<dbReference type="InterPro" id="IPR000515">
    <property type="entry name" value="MetI-like"/>
</dbReference>
<dbReference type="GO" id="GO:0055085">
    <property type="term" value="P:transmembrane transport"/>
    <property type="evidence" value="ECO:0007669"/>
    <property type="project" value="InterPro"/>
</dbReference>
<feature type="transmembrane region" description="Helical" evidence="8">
    <location>
        <begin position="277"/>
        <end position="299"/>
    </location>
</feature>
<evidence type="ECO:0000256" key="3">
    <source>
        <dbReference type="ARBA" id="ARBA00022448"/>
    </source>
</evidence>
<dbReference type="PANTHER" id="PTHR43227">
    <property type="entry name" value="BLL4140 PROTEIN"/>
    <property type="match status" value="1"/>
</dbReference>
<evidence type="ECO:0000256" key="6">
    <source>
        <dbReference type="ARBA" id="ARBA00022989"/>
    </source>
</evidence>
<evidence type="ECO:0000256" key="2">
    <source>
        <dbReference type="ARBA" id="ARBA00009306"/>
    </source>
</evidence>
<dbReference type="CDD" id="cd06261">
    <property type="entry name" value="TM_PBP2"/>
    <property type="match status" value="1"/>
</dbReference>
<keyword evidence="4" id="KW-1003">Cell membrane</keyword>
<comment type="similarity">
    <text evidence="2 8">Belongs to the binding-protein-dependent transport system permease family.</text>
</comment>
<comment type="subcellular location">
    <subcellularLocation>
        <location evidence="1 8">Cell membrane</location>
        <topology evidence="1 8">Multi-pass membrane protein</topology>
    </subcellularLocation>
</comment>
<accession>A0A6B0U1T3</accession>
<evidence type="ECO:0000256" key="7">
    <source>
        <dbReference type="ARBA" id="ARBA00023136"/>
    </source>
</evidence>
<evidence type="ECO:0000256" key="5">
    <source>
        <dbReference type="ARBA" id="ARBA00022692"/>
    </source>
</evidence>
<dbReference type="RefSeq" id="WP_160853163.1">
    <property type="nucleotide sequence ID" value="NZ_WUWG01000002.1"/>
</dbReference>
<proteinExistence type="inferred from homology"/>
<gene>
    <name evidence="10" type="ORF">GSH16_06305</name>
</gene>
<keyword evidence="3 8" id="KW-0813">Transport</keyword>
<feature type="transmembrane region" description="Helical" evidence="8">
    <location>
        <begin position="229"/>
        <end position="251"/>
    </location>
</feature>
<keyword evidence="6 8" id="KW-1133">Transmembrane helix</keyword>
<dbReference type="InterPro" id="IPR035906">
    <property type="entry name" value="MetI-like_sf"/>
</dbReference>
<dbReference type="Pfam" id="PF00528">
    <property type="entry name" value="BPD_transp_1"/>
    <property type="match status" value="1"/>
</dbReference>
<dbReference type="Gene3D" id="1.10.3720.10">
    <property type="entry name" value="MetI-like"/>
    <property type="match status" value="1"/>
</dbReference>
<dbReference type="PROSITE" id="PS50928">
    <property type="entry name" value="ABC_TM1"/>
    <property type="match status" value="1"/>
</dbReference>
<feature type="transmembrane region" description="Helical" evidence="8">
    <location>
        <begin position="25"/>
        <end position="44"/>
    </location>
</feature>
<dbReference type="SUPFAM" id="SSF161098">
    <property type="entry name" value="MetI-like"/>
    <property type="match status" value="1"/>
</dbReference>
<dbReference type="PANTHER" id="PTHR43227:SF7">
    <property type="entry name" value="ARABINOOLIGOSACCHARIDES TRANSPORT SYSTEM PERMEASE PROTEIN ARAP"/>
    <property type="match status" value="1"/>
</dbReference>
<dbReference type="GO" id="GO:0005886">
    <property type="term" value="C:plasma membrane"/>
    <property type="evidence" value="ECO:0007669"/>
    <property type="project" value="UniProtKB-SubCell"/>
</dbReference>
<feature type="transmembrane region" description="Helical" evidence="8">
    <location>
        <begin position="121"/>
        <end position="141"/>
    </location>
</feature>
<keyword evidence="7 8" id="KW-0472">Membrane</keyword>
<reference evidence="10 11" key="1">
    <citation type="submission" date="2019-12" db="EMBL/GenBank/DDBJ databases">
        <title>Strain KN286 was isolated from seawater, which was collected from Caroline Seamount in the tropical western Pacific.</title>
        <authorList>
            <person name="Wang Q."/>
        </authorList>
    </citation>
    <scope>NUCLEOTIDE SEQUENCE [LARGE SCALE GENOMIC DNA]</scope>
    <source>
        <strain evidence="10 11">KN286</strain>
    </source>
</reference>
<feature type="domain" description="ABC transmembrane type-1" evidence="9">
    <location>
        <begin position="84"/>
        <end position="298"/>
    </location>
</feature>
<comment type="caution">
    <text evidence="10">The sequence shown here is derived from an EMBL/GenBank/DDBJ whole genome shotgun (WGS) entry which is preliminary data.</text>
</comment>
<evidence type="ECO:0000313" key="11">
    <source>
        <dbReference type="Proteomes" id="UP000436016"/>
    </source>
</evidence>
<keyword evidence="11" id="KW-1185">Reference proteome</keyword>
<sequence>MSKTHRSEPSTRGFFGRIADHRLDYLYILPALGVMMLVIAYPIYYTVYLSFFRTPPSLAMQDKIFNGIDNYITILTAESFHEVTINTMVWTFWSTFMAMILGLGAALVLNREFVGRGVLRGLLLIPYVISAVAASYIWRWIYHSDFGVLGAILLQLGLIDDKLNLLDNVDLVLPSLIVVNVWKEFPFAMIMILAGLQTVPDQLLNAARVDGAGAFERFRHVTLPHLKGVLVITVLLLFVANLNHFTIPWIMTGGGPAGASDIWITQIYQIAFGRIRFGIASAYSVILFGVMVVIGYFYVKALTGDDDRRHG</sequence>
<feature type="transmembrane region" description="Helical" evidence="8">
    <location>
        <begin position="171"/>
        <end position="196"/>
    </location>
</feature>
<dbReference type="EMBL" id="WUWG01000002">
    <property type="protein sequence ID" value="MXU65051.1"/>
    <property type="molecule type" value="Genomic_DNA"/>
</dbReference>
<evidence type="ECO:0000256" key="1">
    <source>
        <dbReference type="ARBA" id="ARBA00004651"/>
    </source>
</evidence>
<keyword evidence="5 8" id="KW-0812">Transmembrane</keyword>
<feature type="transmembrane region" description="Helical" evidence="8">
    <location>
        <begin position="90"/>
        <end position="109"/>
    </location>
</feature>
<evidence type="ECO:0000259" key="9">
    <source>
        <dbReference type="PROSITE" id="PS50928"/>
    </source>
</evidence>
<name>A0A6B0U1T3_9RHOB</name>
<protein>
    <submittedName>
        <fullName evidence="10">ABC transporter permease subunit</fullName>
    </submittedName>
</protein>
<dbReference type="Proteomes" id="UP000436016">
    <property type="component" value="Unassembled WGS sequence"/>
</dbReference>